<dbReference type="AlphaFoldDB" id="A0A1G5D3D2"/>
<dbReference type="SUPFAM" id="SSF52266">
    <property type="entry name" value="SGNH hydrolase"/>
    <property type="match status" value="1"/>
</dbReference>
<organism evidence="2 3">
    <name type="scientific">Butyrivibrio hungatei</name>
    <dbReference type="NCBI Taxonomy" id="185008"/>
    <lineage>
        <taxon>Bacteria</taxon>
        <taxon>Bacillati</taxon>
        <taxon>Bacillota</taxon>
        <taxon>Clostridia</taxon>
        <taxon>Lachnospirales</taxon>
        <taxon>Lachnospiraceae</taxon>
        <taxon>Butyrivibrio</taxon>
    </lineage>
</organism>
<dbReference type="OrthoDB" id="9796702at2"/>
<gene>
    <name evidence="2" type="ORF">SAMN02910451_01379</name>
</gene>
<accession>A0A1G5D3D2</accession>
<keyword evidence="3" id="KW-1185">Reference proteome</keyword>
<reference evidence="3" key="1">
    <citation type="submission" date="2016-10" db="EMBL/GenBank/DDBJ databases">
        <authorList>
            <person name="Varghese N."/>
            <person name="Submissions S."/>
        </authorList>
    </citation>
    <scope>NUCLEOTIDE SEQUENCE [LARGE SCALE GENOMIC DNA]</scope>
    <source>
        <strain evidence="3">XBD2006</strain>
    </source>
</reference>
<evidence type="ECO:0000313" key="2">
    <source>
        <dbReference type="EMBL" id="SCY09339.1"/>
    </source>
</evidence>
<dbReference type="EMBL" id="FMUR01000007">
    <property type="protein sequence ID" value="SCY09339.1"/>
    <property type="molecule type" value="Genomic_DNA"/>
</dbReference>
<keyword evidence="1" id="KW-0472">Membrane</keyword>
<evidence type="ECO:0000256" key="1">
    <source>
        <dbReference type="SAM" id="Phobius"/>
    </source>
</evidence>
<name>A0A1G5D3D2_9FIRM</name>
<feature type="transmembrane region" description="Helical" evidence="1">
    <location>
        <begin position="7"/>
        <end position="29"/>
    </location>
</feature>
<keyword evidence="1" id="KW-0812">Transmembrane</keyword>
<keyword evidence="1" id="KW-1133">Transmembrane helix</keyword>
<evidence type="ECO:0000313" key="3">
    <source>
        <dbReference type="Proteomes" id="UP000183047"/>
    </source>
</evidence>
<dbReference type="RefSeq" id="WP_074462024.1">
    <property type="nucleotide sequence ID" value="NZ_FMUR01000007.1"/>
</dbReference>
<protein>
    <submittedName>
        <fullName evidence="2">Uncharacterized protein</fullName>
    </submittedName>
</protein>
<dbReference type="Proteomes" id="UP000183047">
    <property type="component" value="Unassembled WGS sequence"/>
</dbReference>
<proteinExistence type="predicted"/>
<sequence>MKRKINIALKCIFFTITVGIILYATTIVLERKDSLYKYADFFELAKKDQIDVLFIGSSHVINAINPTVLYNEYGYTSYNMGGHGSLLQSTYWELREALQYTTPKWVVVDAYMLEKNYRYLDDRDANPDEDEVNTSVEQLHLNMDVWPFNDLKVEAVNDLIQDKSIRREFLFNFLVYHNRWEYISEDDFKSVFGDESKNELFGAEMRYDVETSFTFCKEPEKGEVLPEETVGERYLKAIIEECKKRKIGVLVTFDPFNPESKDIIAANSAGAIAKACKVPYLNMLNSDVIDIYSDLNDHGHLNAVGSTKTTKAIGKWLKSNSKLVDHRGDEAYAYWDEKSDNFYDSIRDDTTDEDNLISKLSLLSLGEYGFVFYCNEGSQVFTDKPMEHIISGIADSNMIKTTSGPYILIKDPKTGKTYEAEGVGSLENVETAMGHMYYQPVEQDFRLLYEADDQDTNYLYDDAHVSADIQIILYDKETGEVVDQEYYTSKGGRYAR</sequence>